<dbReference type="Proteomes" id="UP000799438">
    <property type="component" value="Unassembled WGS sequence"/>
</dbReference>
<accession>A0A6A6BJL9</accession>
<feature type="transmembrane region" description="Helical" evidence="1">
    <location>
        <begin position="51"/>
        <end position="72"/>
    </location>
</feature>
<feature type="transmembrane region" description="Helical" evidence="1">
    <location>
        <begin position="160"/>
        <end position="179"/>
    </location>
</feature>
<evidence type="ECO:0000256" key="1">
    <source>
        <dbReference type="SAM" id="Phobius"/>
    </source>
</evidence>
<evidence type="ECO:0000313" key="2">
    <source>
        <dbReference type="EMBL" id="KAF2143573.1"/>
    </source>
</evidence>
<dbReference type="GeneID" id="54293145"/>
<dbReference type="PROSITE" id="PS51257">
    <property type="entry name" value="PROKAR_LIPOPROTEIN"/>
    <property type="match status" value="1"/>
</dbReference>
<proteinExistence type="predicted"/>
<dbReference type="AlphaFoldDB" id="A0A6A6BJL9"/>
<gene>
    <name evidence="2" type="ORF">K452DRAFT_159487</name>
</gene>
<keyword evidence="1" id="KW-0472">Membrane</keyword>
<keyword evidence="1" id="KW-0812">Transmembrane</keyword>
<evidence type="ECO:0008006" key="4">
    <source>
        <dbReference type="Google" id="ProtNLM"/>
    </source>
</evidence>
<keyword evidence="1" id="KW-1133">Transmembrane helix</keyword>
<sequence>MGRRRHEVLSQDQAVQCAAARCFVLFLFLFVSCRCFFLSFHLSSRHFSSSFSFLISSFFIFFFFLLLLYGLLSPFALFCPSASLSGCRNEPARGFGQAVAVSVSSRAEAVKQSRYLQTRSSSRHVPTYTCLRPRLSSSAVAPAFLCFCCSASHTRANASLGAFLLPPSSCCFYLTWLGFDVAFNFNFASLLAGLWALGLGTWCFFLDAWMHAWMGGLLYVCRWLG</sequence>
<name>A0A6A6BJL9_9PEZI</name>
<feature type="transmembrane region" description="Helical" evidence="1">
    <location>
        <begin position="185"/>
        <end position="205"/>
    </location>
</feature>
<keyword evidence="3" id="KW-1185">Reference proteome</keyword>
<organism evidence="2 3">
    <name type="scientific">Aplosporella prunicola CBS 121167</name>
    <dbReference type="NCBI Taxonomy" id="1176127"/>
    <lineage>
        <taxon>Eukaryota</taxon>
        <taxon>Fungi</taxon>
        <taxon>Dikarya</taxon>
        <taxon>Ascomycota</taxon>
        <taxon>Pezizomycotina</taxon>
        <taxon>Dothideomycetes</taxon>
        <taxon>Dothideomycetes incertae sedis</taxon>
        <taxon>Botryosphaeriales</taxon>
        <taxon>Aplosporellaceae</taxon>
        <taxon>Aplosporella</taxon>
    </lineage>
</organism>
<reference evidence="2" key="1">
    <citation type="journal article" date="2020" name="Stud. Mycol.">
        <title>101 Dothideomycetes genomes: a test case for predicting lifestyles and emergence of pathogens.</title>
        <authorList>
            <person name="Haridas S."/>
            <person name="Albert R."/>
            <person name="Binder M."/>
            <person name="Bloem J."/>
            <person name="Labutti K."/>
            <person name="Salamov A."/>
            <person name="Andreopoulos B."/>
            <person name="Baker S."/>
            <person name="Barry K."/>
            <person name="Bills G."/>
            <person name="Bluhm B."/>
            <person name="Cannon C."/>
            <person name="Castanera R."/>
            <person name="Culley D."/>
            <person name="Daum C."/>
            <person name="Ezra D."/>
            <person name="Gonzalez J."/>
            <person name="Henrissat B."/>
            <person name="Kuo A."/>
            <person name="Liang C."/>
            <person name="Lipzen A."/>
            <person name="Lutzoni F."/>
            <person name="Magnuson J."/>
            <person name="Mondo S."/>
            <person name="Nolan M."/>
            <person name="Ohm R."/>
            <person name="Pangilinan J."/>
            <person name="Park H.-J."/>
            <person name="Ramirez L."/>
            <person name="Alfaro M."/>
            <person name="Sun H."/>
            <person name="Tritt A."/>
            <person name="Yoshinaga Y."/>
            <person name="Zwiers L.-H."/>
            <person name="Turgeon B."/>
            <person name="Goodwin S."/>
            <person name="Spatafora J."/>
            <person name="Crous P."/>
            <person name="Grigoriev I."/>
        </authorList>
    </citation>
    <scope>NUCLEOTIDE SEQUENCE</scope>
    <source>
        <strain evidence="2">CBS 121167</strain>
    </source>
</reference>
<dbReference type="RefSeq" id="XP_033399285.1">
    <property type="nucleotide sequence ID" value="XM_033535651.1"/>
</dbReference>
<evidence type="ECO:0000313" key="3">
    <source>
        <dbReference type="Proteomes" id="UP000799438"/>
    </source>
</evidence>
<feature type="transmembrane region" description="Helical" evidence="1">
    <location>
        <begin position="20"/>
        <end position="39"/>
    </location>
</feature>
<dbReference type="EMBL" id="ML995481">
    <property type="protein sequence ID" value="KAF2143573.1"/>
    <property type="molecule type" value="Genomic_DNA"/>
</dbReference>
<protein>
    <recommendedName>
        <fullName evidence="4">Transmembrane protein</fullName>
    </recommendedName>
</protein>